<name>A0ABN7QSZ4_9BURK</name>
<evidence type="ECO:0000313" key="2">
    <source>
        <dbReference type="EMBL" id="CAG4920303.1"/>
    </source>
</evidence>
<comment type="caution">
    <text evidence="2">The sequence shown here is derived from an EMBL/GenBank/DDBJ whole genome shotgun (WGS) entry which is preliminary data.</text>
</comment>
<protein>
    <submittedName>
        <fullName evidence="2">Uncharacterized protein</fullName>
    </submittedName>
</protein>
<dbReference type="Proteomes" id="UP000789752">
    <property type="component" value="Unassembled WGS sequence"/>
</dbReference>
<feature type="region of interest" description="Disordered" evidence="1">
    <location>
        <begin position="1"/>
        <end position="36"/>
    </location>
</feature>
<dbReference type="RefSeq" id="WP_228982832.1">
    <property type="nucleotide sequence ID" value="NZ_CAJQYY010000034.1"/>
</dbReference>
<dbReference type="EMBL" id="CAJQYY010000034">
    <property type="protein sequence ID" value="CAG4920303.1"/>
    <property type="molecule type" value="Genomic_DNA"/>
</dbReference>
<sequence>MAYPTSHGIDGSPHYHGGYDAPQEEGPGGYLGGGRPVGKVGKDGLVERIHTEARTKRDFYEYGLPKGATKRSTWMGAFMREPELMMRISTNPSTNKAFAASWHRDHRADGTMIIPRNAQGALVLPELVLR</sequence>
<feature type="compositionally biased region" description="Gly residues" evidence="1">
    <location>
        <begin position="26"/>
        <end position="36"/>
    </location>
</feature>
<keyword evidence="3" id="KW-1185">Reference proteome</keyword>
<organism evidence="2 3">
    <name type="scientific">Paraburkholderia gardini</name>
    <dbReference type="NCBI Taxonomy" id="2823469"/>
    <lineage>
        <taxon>Bacteria</taxon>
        <taxon>Pseudomonadati</taxon>
        <taxon>Pseudomonadota</taxon>
        <taxon>Betaproteobacteria</taxon>
        <taxon>Burkholderiales</taxon>
        <taxon>Burkholderiaceae</taxon>
        <taxon>Paraburkholderia</taxon>
    </lineage>
</organism>
<gene>
    <name evidence="2" type="ORF">R54767_04700</name>
</gene>
<reference evidence="2 3" key="1">
    <citation type="submission" date="2021-04" db="EMBL/GenBank/DDBJ databases">
        <authorList>
            <person name="Vanwijnsberghe S."/>
        </authorList>
    </citation>
    <scope>NUCLEOTIDE SEQUENCE [LARGE SCALE GENOMIC DNA]</scope>
    <source>
        <strain evidence="2 3">LMG 32171</strain>
    </source>
</reference>
<proteinExistence type="predicted"/>
<evidence type="ECO:0000313" key="3">
    <source>
        <dbReference type="Proteomes" id="UP000789752"/>
    </source>
</evidence>
<accession>A0ABN7QSZ4</accession>
<evidence type="ECO:0000256" key="1">
    <source>
        <dbReference type="SAM" id="MobiDB-lite"/>
    </source>
</evidence>